<dbReference type="AlphaFoldDB" id="A0A0J8EKZ1"/>
<name>A0A0J8EKZ1_BETVV</name>
<sequence length="37" mass="4182">MLGSSYAIHGGHRLFDGLCEWHTGSQAYNIKYKQPTN</sequence>
<protein>
    <submittedName>
        <fullName evidence="1">Uncharacterized protein</fullName>
    </submittedName>
</protein>
<evidence type="ECO:0000313" key="2">
    <source>
        <dbReference type="Proteomes" id="UP000035740"/>
    </source>
</evidence>
<evidence type="ECO:0000313" key="1">
    <source>
        <dbReference type="EMBL" id="KMT03626.1"/>
    </source>
</evidence>
<gene>
    <name evidence="1" type="ORF">BVRB_8g190380</name>
</gene>
<keyword evidence="2" id="KW-1185">Reference proteome</keyword>
<dbReference type="Proteomes" id="UP000035740">
    <property type="component" value="Chromosome 8"/>
</dbReference>
<dbReference type="Gramene" id="KMT03626">
    <property type="protein sequence ID" value="KMT03626"/>
    <property type="gene ID" value="BVRB_8g190380"/>
</dbReference>
<reference evidence="1 2" key="1">
    <citation type="journal article" date="2014" name="Nature">
        <title>The genome of the recently domesticated crop plant sugar beet (Beta vulgaris).</title>
        <authorList>
            <person name="Dohm J.C."/>
            <person name="Minoche A.E."/>
            <person name="Holtgrawe D."/>
            <person name="Capella-Gutierrez S."/>
            <person name="Zakrzewski F."/>
            <person name="Tafer H."/>
            <person name="Rupp O."/>
            <person name="Sorensen T.R."/>
            <person name="Stracke R."/>
            <person name="Reinhardt R."/>
            <person name="Goesmann A."/>
            <person name="Kraft T."/>
            <person name="Schulz B."/>
            <person name="Stadler P.F."/>
            <person name="Schmidt T."/>
            <person name="Gabaldon T."/>
            <person name="Lehrach H."/>
            <person name="Weisshaar B."/>
            <person name="Himmelbauer H."/>
        </authorList>
    </citation>
    <scope>NUCLEOTIDE SEQUENCE [LARGE SCALE GENOMIC DNA]</scope>
    <source>
        <tissue evidence="1">Taproot</tissue>
    </source>
</reference>
<accession>A0A0J8EKZ1</accession>
<dbReference type="EMBL" id="KQ090169">
    <property type="protein sequence ID" value="KMT03626.1"/>
    <property type="molecule type" value="Genomic_DNA"/>
</dbReference>
<proteinExistence type="predicted"/>
<organism evidence="1 2">
    <name type="scientific">Beta vulgaris subsp. vulgaris</name>
    <name type="common">Beet</name>
    <dbReference type="NCBI Taxonomy" id="3555"/>
    <lineage>
        <taxon>Eukaryota</taxon>
        <taxon>Viridiplantae</taxon>
        <taxon>Streptophyta</taxon>
        <taxon>Embryophyta</taxon>
        <taxon>Tracheophyta</taxon>
        <taxon>Spermatophyta</taxon>
        <taxon>Magnoliopsida</taxon>
        <taxon>eudicotyledons</taxon>
        <taxon>Gunneridae</taxon>
        <taxon>Pentapetalae</taxon>
        <taxon>Caryophyllales</taxon>
        <taxon>Chenopodiaceae</taxon>
        <taxon>Betoideae</taxon>
        <taxon>Beta</taxon>
    </lineage>
</organism>